<organism evidence="1">
    <name type="scientific">uncultured Gemmatimonadaceae bacterium</name>
    <dbReference type="NCBI Taxonomy" id="246130"/>
    <lineage>
        <taxon>Bacteria</taxon>
        <taxon>Pseudomonadati</taxon>
        <taxon>Gemmatimonadota</taxon>
        <taxon>Gemmatimonadia</taxon>
        <taxon>Gemmatimonadales</taxon>
        <taxon>Gemmatimonadaceae</taxon>
        <taxon>environmental samples</taxon>
    </lineage>
</organism>
<proteinExistence type="predicted"/>
<protein>
    <submittedName>
        <fullName evidence="1">Uncharacterized protein</fullName>
    </submittedName>
</protein>
<evidence type="ECO:0000313" key="1">
    <source>
        <dbReference type="EMBL" id="CAA9326400.1"/>
    </source>
</evidence>
<gene>
    <name evidence="1" type="ORF">AVDCRST_MAG11-2248</name>
</gene>
<sequence>MRAAPYARRRAGGARRALAAPRRSLGVRCLTAARLATHGVRTTSNTQRLVALA</sequence>
<dbReference type="AlphaFoldDB" id="A0A6J4LA42"/>
<accession>A0A6J4LA42</accession>
<reference evidence="1" key="1">
    <citation type="submission" date="2020-02" db="EMBL/GenBank/DDBJ databases">
        <authorList>
            <person name="Meier V. D."/>
        </authorList>
    </citation>
    <scope>NUCLEOTIDE SEQUENCE</scope>
    <source>
        <strain evidence="1">AVDCRST_MAG11</strain>
    </source>
</reference>
<dbReference type="EMBL" id="CADCTU010000520">
    <property type="protein sequence ID" value="CAA9326400.1"/>
    <property type="molecule type" value="Genomic_DNA"/>
</dbReference>
<name>A0A6J4LA42_9BACT</name>